<dbReference type="GO" id="GO:2000067">
    <property type="term" value="P:regulation of root morphogenesis"/>
    <property type="evidence" value="ECO:0007669"/>
    <property type="project" value="UniProtKB-ARBA"/>
</dbReference>
<organism evidence="11 12">
    <name type="scientific">Carpinus fangiana</name>
    <dbReference type="NCBI Taxonomy" id="176857"/>
    <lineage>
        <taxon>Eukaryota</taxon>
        <taxon>Viridiplantae</taxon>
        <taxon>Streptophyta</taxon>
        <taxon>Embryophyta</taxon>
        <taxon>Tracheophyta</taxon>
        <taxon>Spermatophyta</taxon>
        <taxon>Magnoliopsida</taxon>
        <taxon>eudicotyledons</taxon>
        <taxon>Gunneridae</taxon>
        <taxon>Pentapetalae</taxon>
        <taxon>rosids</taxon>
        <taxon>fabids</taxon>
        <taxon>Fagales</taxon>
        <taxon>Betulaceae</taxon>
        <taxon>Carpinus</taxon>
    </lineage>
</organism>
<feature type="region of interest" description="Disordered" evidence="9">
    <location>
        <begin position="288"/>
        <end position="308"/>
    </location>
</feature>
<protein>
    <recommendedName>
        <fullName evidence="10">SOSEKI DIX-like domain-containing protein</fullName>
    </recommendedName>
</protein>
<keyword evidence="3" id="KW-1003">Cell membrane</keyword>
<sequence>MDVRSRRARETSPDRVKVYMHQQQQRVKPIKKVQVVYYLSRNGNLEHPHYMEVTHLPNQPLRLRDVMERLTVLRGKGMPSLYSWSCKRSYKSGYVWNDLAENDIIYPAEGAEFVLKGSELVEGCSERFQQLQISNMQEIQQIQEPNYHSKRKPVLDQEFEEYEEGEDFEDGEKTSYTSSTTPQSRCSRGVSTDELEDNETQQPEIQKNPPELTLNESSPPSTTSSTDSDKANQSNNNSKRVVEDGDPVGSQRGNNSKRFEPGNPVANESAPSRNSVLLQLIACGGSAAAKSKSAQSLRQPAVKKSDSLHRGVLCKSAAMVGEEDMIRYMSENPRFGNLQAEEKEYFSGSIVESMTLSEDRVVAEPVLKRSNSFNEERSKRVGLGEAMEEEKREKAAVKGKCLPRKKSFASMKQAKK</sequence>
<dbReference type="GO" id="GO:0090708">
    <property type="term" value="P:specification of plant organ axis polarity"/>
    <property type="evidence" value="ECO:0007669"/>
    <property type="project" value="UniProtKB-ARBA"/>
</dbReference>
<keyword evidence="6" id="KW-0131">Cell cycle</keyword>
<evidence type="ECO:0000256" key="3">
    <source>
        <dbReference type="ARBA" id="ARBA00022475"/>
    </source>
</evidence>
<evidence type="ECO:0000256" key="4">
    <source>
        <dbReference type="ARBA" id="ARBA00022618"/>
    </source>
</evidence>
<dbReference type="PIRSF" id="PIRSF031043">
    <property type="entry name" value="UCP031043"/>
    <property type="match status" value="1"/>
</dbReference>
<dbReference type="OrthoDB" id="1731358at2759"/>
<dbReference type="Pfam" id="PF06136">
    <property type="entry name" value="SOK"/>
    <property type="match status" value="1"/>
</dbReference>
<keyword evidence="5" id="KW-0472">Membrane</keyword>
<name>A0A5N6QI89_9ROSI</name>
<dbReference type="InterPro" id="IPR048351">
    <property type="entry name" value="SOK_DIX"/>
</dbReference>
<dbReference type="PANTHER" id="PTHR31083:SF18">
    <property type="entry name" value="PROTEIN SOSEKI 2"/>
    <property type="match status" value="1"/>
</dbReference>
<evidence type="ECO:0000256" key="2">
    <source>
        <dbReference type="ARBA" id="ARBA00022473"/>
    </source>
</evidence>
<evidence type="ECO:0000313" key="12">
    <source>
        <dbReference type="Proteomes" id="UP000327013"/>
    </source>
</evidence>
<feature type="compositionally biased region" description="Low complexity" evidence="9">
    <location>
        <begin position="217"/>
        <end position="226"/>
    </location>
</feature>
<evidence type="ECO:0000256" key="8">
    <source>
        <dbReference type="ARBA" id="ARBA00046534"/>
    </source>
</evidence>
<comment type="similarity">
    <text evidence="7">Belongs to the SOSEKI family.</text>
</comment>
<evidence type="ECO:0000256" key="7">
    <source>
        <dbReference type="ARBA" id="ARBA00024211"/>
    </source>
</evidence>
<feature type="domain" description="SOSEKI DIX-like" evidence="10">
    <location>
        <begin position="33"/>
        <end position="121"/>
    </location>
</feature>
<comment type="subcellular location">
    <subcellularLocation>
        <location evidence="1">Cell membrane</location>
        <topology evidence="1">Peripheral membrane protein</topology>
        <orientation evidence="1">Cytoplasmic side</orientation>
    </subcellularLocation>
</comment>
<dbReference type="GO" id="GO:0051258">
    <property type="term" value="P:protein polymerization"/>
    <property type="evidence" value="ECO:0007669"/>
    <property type="project" value="UniProtKB-ARBA"/>
</dbReference>
<proteinExistence type="inferred from homology"/>
<evidence type="ECO:0000256" key="5">
    <source>
        <dbReference type="ARBA" id="ARBA00023136"/>
    </source>
</evidence>
<evidence type="ECO:0000256" key="6">
    <source>
        <dbReference type="ARBA" id="ARBA00023306"/>
    </source>
</evidence>
<dbReference type="AlphaFoldDB" id="A0A5N6QI89"/>
<dbReference type="GO" id="GO:0005886">
    <property type="term" value="C:plasma membrane"/>
    <property type="evidence" value="ECO:0007669"/>
    <property type="project" value="UniProtKB-SubCell"/>
</dbReference>
<feature type="compositionally biased region" description="Polar residues" evidence="9">
    <location>
        <begin position="174"/>
        <end position="190"/>
    </location>
</feature>
<dbReference type="EMBL" id="CM017321">
    <property type="protein sequence ID" value="KAE7998114.1"/>
    <property type="molecule type" value="Genomic_DNA"/>
</dbReference>
<evidence type="ECO:0000313" key="11">
    <source>
        <dbReference type="EMBL" id="KAE7998114.1"/>
    </source>
</evidence>
<keyword evidence="12" id="KW-1185">Reference proteome</keyword>
<dbReference type="Proteomes" id="UP000327013">
    <property type="component" value="Chromosome 1"/>
</dbReference>
<comment type="subunit">
    <text evidence="8">Homodimer. Forms long polymer filaments with other SOKs proteins polymers (e.g. SOK1, SOK2, SOK3 and SOK4) crucial for polar localization and biological activity. Binds to ANGUSTIFOLIA (AN).</text>
</comment>
<dbReference type="GO" id="GO:0051302">
    <property type="term" value="P:regulation of cell division"/>
    <property type="evidence" value="ECO:0007669"/>
    <property type="project" value="UniProtKB-ARBA"/>
</dbReference>
<evidence type="ECO:0000256" key="9">
    <source>
        <dbReference type="SAM" id="MobiDB-lite"/>
    </source>
</evidence>
<dbReference type="InterPro" id="IPR010369">
    <property type="entry name" value="SOK"/>
</dbReference>
<dbReference type="PANTHER" id="PTHR31083">
    <property type="entry name" value="UPSTREAM OF FLC PROTEIN (DUF966)"/>
    <property type="match status" value="1"/>
</dbReference>
<evidence type="ECO:0000259" key="10">
    <source>
        <dbReference type="Pfam" id="PF06136"/>
    </source>
</evidence>
<reference evidence="11 12" key="1">
    <citation type="submission" date="2019-06" db="EMBL/GenBank/DDBJ databases">
        <title>A chromosomal-level reference genome of Carpinus fangiana (Coryloideae, Betulaceae).</title>
        <authorList>
            <person name="Yang X."/>
            <person name="Wang Z."/>
            <person name="Zhang L."/>
            <person name="Hao G."/>
            <person name="Liu J."/>
            <person name="Yang Y."/>
        </authorList>
    </citation>
    <scope>NUCLEOTIDE SEQUENCE [LARGE SCALE GENOMIC DNA]</scope>
    <source>
        <strain evidence="11">Cfa_2016G</strain>
        <tissue evidence="11">Leaf</tissue>
    </source>
</reference>
<dbReference type="GO" id="GO:0051301">
    <property type="term" value="P:cell division"/>
    <property type="evidence" value="ECO:0007669"/>
    <property type="project" value="UniProtKB-KW"/>
</dbReference>
<gene>
    <name evidence="11" type="ORF">FH972_002690</name>
</gene>
<feature type="compositionally biased region" description="Acidic residues" evidence="9">
    <location>
        <begin position="161"/>
        <end position="170"/>
    </location>
</feature>
<dbReference type="InterPro" id="IPR021182">
    <property type="entry name" value="SOK_magnoliopsida"/>
</dbReference>
<evidence type="ECO:0000256" key="1">
    <source>
        <dbReference type="ARBA" id="ARBA00004413"/>
    </source>
</evidence>
<accession>A0A5N6QI89</accession>
<keyword evidence="2" id="KW-0217">Developmental protein</keyword>
<keyword evidence="4" id="KW-0132">Cell division</keyword>
<feature type="region of interest" description="Disordered" evidence="9">
    <location>
        <begin position="161"/>
        <end position="271"/>
    </location>
</feature>